<gene>
    <name evidence="1" type="ORF">F8B43_1800</name>
</gene>
<evidence type="ECO:0000313" key="2">
    <source>
        <dbReference type="Proteomes" id="UP000469949"/>
    </source>
</evidence>
<reference evidence="1 2" key="1">
    <citation type="submission" date="2019-10" db="EMBL/GenBank/DDBJ databases">
        <title>Draft Genome Sequence of the Caffeine Degrading Methylotroph Methylorubrum populi PINKEL.</title>
        <authorList>
            <person name="Dawson S.C."/>
            <person name="Zhang X."/>
            <person name="Wright M.E."/>
            <person name="Sharma G."/>
            <person name="Langner J.T."/>
            <person name="Ditty J.L."/>
            <person name="Subuyuj G.A."/>
        </authorList>
    </citation>
    <scope>NUCLEOTIDE SEQUENCE [LARGE SCALE GENOMIC DNA]</scope>
    <source>
        <strain evidence="1 2">Pinkel</strain>
    </source>
</reference>
<dbReference type="AlphaFoldDB" id="A0A833N3N5"/>
<dbReference type="Proteomes" id="UP000469949">
    <property type="component" value="Unassembled WGS sequence"/>
</dbReference>
<organism evidence="1 2">
    <name type="scientific">Methylorubrum populi</name>
    <dbReference type="NCBI Taxonomy" id="223967"/>
    <lineage>
        <taxon>Bacteria</taxon>
        <taxon>Pseudomonadati</taxon>
        <taxon>Pseudomonadota</taxon>
        <taxon>Alphaproteobacteria</taxon>
        <taxon>Hyphomicrobiales</taxon>
        <taxon>Methylobacteriaceae</taxon>
        <taxon>Methylorubrum</taxon>
    </lineage>
</organism>
<name>A0A833N3N5_9HYPH</name>
<proteinExistence type="predicted"/>
<sequence>MGRISFTETPAGLEQNLLYKRRPGDVVIVEQLSGADKCGEELTR</sequence>
<accession>A0A833N3N5</accession>
<dbReference type="EMBL" id="WEKV01000008">
    <property type="protein sequence ID" value="KAB7786399.1"/>
    <property type="molecule type" value="Genomic_DNA"/>
</dbReference>
<comment type="caution">
    <text evidence="1">The sequence shown here is derived from an EMBL/GenBank/DDBJ whole genome shotgun (WGS) entry which is preliminary data.</text>
</comment>
<protein>
    <submittedName>
        <fullName evidence="1">Uncharacterized protein</fullName>
    </submittedName>
</protein>
<evidence type="ECO:0000313" key="1">
    <source>
        <dbReference type="EMBL" id="KAB7786399.1"/>
    </source>
</evidence>